<accession>A0A5C6AVF7</accession>
<dbReference type="Pfam" id="PF07585">
    <property type="entry name" value="BBP7"/>
    <property type="match status" value="1"/>
</dbReference>
<evidence type="ECO:0000256" key="1">
    <source>
        <dbReference type="SAM" id="SignalP"/>
    </source>
</evidence>
<protein>
    <submittedName>
        <fullName evidence="2">Uncharacterized protein</fullName>
    </submittedName>
</protein>
<dbReference type="InterPro" id="IPR011446">
    <property type="entry name" value="BBP7"/>
</dbReference>
<organism evidence="2 3">
    <name type="scientific">Neorhodopirellula pilleata</name>
    <dbReference type="NCBI Taxonomy" id="2714738"/>
    <lineage>
        <taxon>Bacteria</taxon>
        <taxon>Pseudomonadati</taxon>
        <taxon>Planctomycetota</taxon>
        <taxon>Planctomycetia</taxon>
        <taxon>Pirellulales</taxon>
        <taxon>Pirellulaceae</taxon>
        <taxon>Neorhodopirellula</taxon>
    </lineage>
</organism>
<evidence type="ECO:0000313" key="3">
    <source>
        <dbReference type="Proteomes" id="UP000316213"/>
    </source>
</evidence>
<name>A0A5C6AVF7_9BACT</name>
<proteinExistence type="predicted"/>
<comment type="caution">
    <text evidence="2">The sequence shown here is derived from an EMBL/GenBank/DDBJ whole genome shotgun (WGS) entry which is preliminary data.</text>
</comment>
<keyword evidence="1" id="KW-0732">Signal</keyword>
<dbReference type="OrthoDB" id="8212403at2"/>
<keyword evidence="3" id="KW-1185">Reference proteome</keyword>
<dbReference type="EMBL" id="SJPM01000001">
    <property type="protein sequence ID" value="TWU03189.1"/>
    <property type="molecule type" value="Genomic_DNA"/>
</dbReference>
<feature type="signal peptide" evidence="1">
    <location>
        <begin position="1"/>
        <end position="23"/>
    </location>
</feature>
<dbReference type="AlphaFoldDB" id="A0A5C6AVF7"/>
<evidence type="ECO:0000313" key="2">
    <source>
        <dbReference type="EMBL" id="TWU03189.1"/>
    </source>
</evidence>
<sequence precursor="true">MVFAWTVAIMVVAWHPWIAPASAQNGGDPYATSGISTGYSSGPPIAIQGLPTWSGATPTWLSGARFPNLGMPNVGNPFGYLPGQGATSTRLWLRAEYLYWITEGMQTPALVTTSPDATAQASAAILGLPNTSVLFGGGEINDDGTSGLRIKSGFFLNRSGAFGIEGEYFGLASQDDGFSASTGRAILGRPFYDTTFDRETAQLIDFPGVVDGSLSITSDSKLRSFLLAGRASLCPTCGGNCVTCQNTDRVDWIVGYRHLTLEDGLSFSENLTSLNPAAPGEIQLSESFQTENEFNGLQLGVTYQANLRRVWLESLLRVAIGNNQQTARISGRTSITEFGTTETYDGGLLAQRFNSGKFEREQFTMIPEVGLTLGVRLFDWLYATGGYSLVYLPAVIRAGDQIDTDINPGLLPPEDNPLTGSNRPRFRFIESDYWAHGLNAGLQLQF</sequence>
<gene>
    <name evidence="2" type="ORF">Pla100_01070</name>
</gene>
<dbReference type="Proteomes" id="UP000316213">
    <property type="component" value="Unassembled WGS sequence"/>
</dbReference>
<reference evidence="2 3" key="1">
    <citation type="submission" date="2019-02" db="EMBL/GenBank/DDBJ databases">
        <title>Deep-cultivation of Planctomycetes and their phenomic and genomic characterization uncovers novel biology.</title>
        <authorList>
            <person name="Wiegand S."/>
            <person name="Jogler M."/>
            <person name="Boedeker C."/>
            <person name="Pinto D."/>
            <person name="Vollmers J."/>
            <person name="Rivas-Marin E."/>
            <person name="Kohn T."/>
            <person name="Peeters S.H."/>
            <person name="Heuer A."/>
            <person name="Rast P."/>
            <person name="Oberbeckmann S."/>
            <person name="Bunk B."/>
            <person name="Jeske O."/>
            <person name="Meyerdierks A."/>
            <person name="Storesund J.E."/>
            <person name="Kallscheuer N."/>
            <person name="Luecker S."/>
            <person name="Lage O.M."/>
            <person name="Pohl T."/>
            <person name="Merkel B.J."/>
            <person name="Hornburger P."/>
            <person name="Mueller R.-W."/>
            <person name="Bruemmer F."/>
            <person name="Labrenz M."/>
            <person name="Spormann A.M."/>
            <person name="Op Den Camp H."/>
            <person name="Overmann J."/>
            <person name="Amann R."/>
            <person name="Jetten M.S.M."/>
            <person name="Mascher T."/>
            <person name="Medema M.H."/>
            <person name="Devos D.P."/>
            <person name="Kaster A.-K."/>
            <person name="Ovreas L."/>
            <person name="Rohde M."/>
            <person name="Galperin M.Y."/>
            <person name="Jogler C."/>
        </authorList>
    </citation>
    <scope>NUCLEOTIDE SEQUENCE [LARGE SCALE GENOMIC DNA]</scope>
    <source>
        <strain evidence="2 3">Pla100</strain>
    </source>
</reference>
<feature type="chain" id="PRO_5022921558" evidence="1">
    <location>
        <begin position="24"/>
        <end position="446"/>
    </location>
</feature>